<dbReference type="EMBL" id="CP080647">
    <property type="protein sequence ID" value="QYX75279.1"/>
    <property type="molecule type" value="Genomic_DNA"/>
</dbReference>
<evidence type="ECO:0000256" key="2">
    <source>
        <dbReference type="SAM" id="MobiDB-lite"/>
    </source>
</evidence>
<dbReference type="Gene3D" id="3.40.50.620">
    <property type="entry name" value="HUPs"/>
    <property type="match status" value="2"/>
</dbReference>
<dbReference type="PRINTS" id="PR01438">
    <property type="entry name" value="UNVRSLSTRESS"/>
</dbReference>
<dbReference type="RefSeq" id="WP_220644451.1">
    <property type="nucleotide sequence ID" value="NZ_CP080647.1"/>
</dbReference>
<name>A0ABX8XHQ5_9ACTN</name>
<organism evidence="4 5">
    <name type="scientific">Streptomyces akebiae</name>
    <dbReference type="NCBI Taxonomy" id="2865673"/>
    <lineage>
        <taxon>Bacteria</taxon>
        <taxon>Bacillati</taxon>
        <taxon>Actinomycetota</taxon>
        <taxon>Actinomycetes</taxon>
        <taxon>Kitasatosporales</taxon>
        <taxon>Streptomycetaceae</taxon>
        <taxon>Streptomyces</taxon>
    </lineage>
</organism>
<dbReference type="PANTHER" id="PTHR46268:SF6">
    <property type="entry name" value="UNIVERSAL STRESS PROTEIN UP12"/>
    <property type="match status" value="1"/>
</dbReference>
<accession>A0ABX8XHQ5</accession>
<evidence type="ECO:0000313" key="5">
    <source>
        <dbReference type="Proteomes" id="UP000827138"/>
    </source>
</evidence>
<feature type="domain" description="UspA" evidence="3">
    <location>
        <begin position="158"/>
        <end position="285"/>
    </location>
</feature>
<keyword evidence="5" id="KW-1185">Reference proteome</keyword>
<dbReference type="Proteomes" id="UP000827138">
    <property type="component" value="Chromosome"/>
</dbReference>
<feature type="domain" description="UspA" evidence="3">
    <location>
        <begin position="1"/>
        <end position="139"/>
    </location>
</feature>
<evidence type="ECO:0000256" key="1">
    <source>
        <dbReference type="ARBA" id="ARBA00008791"/>
    </source>
</evidence>
<reference evidence="4 5" key="1">
    <citation type="submission" date="2021-08" db="EMBL/GenBank/DDBJ databases">
        <authorList>
            <person name="Ping M."/>
        </authorList>
    </citation>
    <scope>NUCLEOTIDE SEQUENCE [LARGE SCALE GENOMIC DNA]</scope>
    <source>
        <strain evidence="4 5">MG28</strain>
    </source>
</reference>
<evidence type="ECO:0000259" key="3">
    <source>
        <dbReference type="Pfam" id="PF00582"/>
    </source>
</evidence>
<dbReference type="InterPro" id="IPR006015">
    <property type="entry name" value="Universal_stress_UspA"/>
</dbReference>
<dbReference type="PANTHER" id="PTHR46268">
    <property type="entry name" value="STRESS RESPONSE PROTEIN NHAX"/>
    <property type="match status" value="1"/>
</dbReference>
<sequence>MSRVVAVGLDGSSESRAAADWAAREARMYSVALRVVHADDLPPHAYVPFAGEQIAPLGADRSAALLRESVARLAHRHPGLPIEGERLPGHPASALVAVAEGSELLALGSRGLGRAAGFLLGSVAAAVVARAGRPVVLVRAEAASEYRTDASGTATTAYRDVVLGLDLGDPDDTVIAFAFDAAARRATGLRVVHGRGTPRPGDSGTAGGEQEPSALLAPWRDKFPGVEVTEEAVVGRAGARLVDASLDASLVVVGRRVRRAPLAPHVGPVTYAVVRRSVAPVAVVPHL</sequence>
<proteinExistence type="inferred from homology"/>
<comment type="similarity">
    <text evidence="1">Belongs to the universal stress protein A family.</text>
</comment>
<dbReference type="InterPro" id="IPR006016">
    <property type="entry name" value="UspA"/>
</dbReference>
<dbReference type="InterPro" id="IPR014729">
    <property type="entry name" value="Rossmann-like_a/b/a_fold"/>
</dbReference>
<gene>
    <name evidence="4" type="ORF">K1J60_01020</name>
</gene>
<dbReference type="Pfam" id="PF00582">
    <property type="entry name" value="Usp"/>
    <property type="match status" value="2"/>
</dbReference>
<dbReference type="SUPFAM" id="SSF52402">
    <property type="entry name" value="Adenine nucleotide alpha hydrolases-like"/>
    <property type="match status" value="2"/>
</dbReference>
<evidence type="ECO:0000313" key="4">
    <source>
        <dbReference type="EMBL" id="QYX75279.1"/>
    </source>
</evidence>
<protein>
    <submittedName>
        <fullName evidence="4">Universal stress protein</fullName>
    </submittedName>
</protein>
<feature type="region of interest" description="Disordered" evidence="2">
    <location>
        <begin position="191"/>
        <end position="211"/>
    </location>
</feature>